<dbReference type="Gene3D" id="3.30.420.40">
    <property type="match status" value="2"/>
</dbReference>
<keyword evidence="1" id="KW-0119">Carbohydrate metabolism</keyword>
<dbReference type="PANTHER" id="PTHR30605:SF0">
    <property type="entry name" value="ANHYDRO-N-ACETYLMURAMIC ACID KINASE"/>
    <property type="match status" value="1"/>
</dbReference>
<accession>A0A9X3ISN8</accession>
<dbReference type="GO" id="GO:0016301">
    <property type="term" value="F:kinase activity"/>
    <property type="evidence" value="ECO:0007669"/>
    <property type="project" value="UniProtKB-KW"/>
</dbReference>
<dbReference type="AlphaFoldDB" id="A0A9X3ISN8"/>
<dbReference type="InterPro" id="IPR005338">
    <property type="entry name" value="Anhydro_N_Ac-Mur_kinase"/>
</dbReference>
<dbReference type="NCBIfam" id="NF007139">
    <property type="entry name" value="PRK09585.1-3"/>
    <property type="match status" value="1"/>
</dbReference>
<gene>
    <name evidence="1" type="primary">anmK</name>
    <name evidence="2" type="ORF">OUO13_07760</name>
</gene>
<comment type="pathway">
    <text evidence="1">Amino-sugar metabolism; 1,6-anhydro-N-acetylmuramate degradation.</text>
</comment>
<comment type="similarity">
    <text evidence="1">Belongs to the anhydro-N-acetylmuramic acid kinase family.</text>
</comment>
<sequence>MMDVERYIGLMSGTSADAMDAALVRFDQDQLSVEAFVSCPYSPEFTATLRSAAVAAQLAPEDVMTLEREIAERAAEAALAVLNAANLPATAIRAIGSHGHTLRHQPQPPVASWQIGDPGRIAELTAICCVADFRRRDIAAGGQGAPLVPAFHARYLGNQQIPRMVLNIGGIANITVIRGENTIGFDCGPGNALMDEWCQRYLAQPCDIDGALARSGTVIESLLSQWLEHDYFRCEPPKSTGRELFRLENMNIDHTTSHEDVLATLTELTARSILLSIQNWGHASGEVLVCGGGIRNRWLLERLQQLLPAHRVISSAEAGIAPDCMEAVAFAWLARQTLLGLPGNQPSVTGASGLRILGGIYPA</sequence>
<keyword evidence="1 2" id="KW-0418">Kinase</keyword>
<dbReference type="EC" id="2.7.1.170" evidence="1"/>
<dbReference type="GO" id="GO:0005524">
    <property type="term" value="F:ATP binding"/>
    <property type="evidence" value="ECO:0007669"/>
    <property type="project" value="UniProtKB-UniRule"/>
</dbReference>
<dbReference type="EMBL" id="JAPNOA010000020">
    <property type="protein sequence ID" value="MCY0965079.1"/>
    <property type="molecule type" value="Genomic_DNA"/>
</dbReference>
<dbReference type="Proteomes" id="UP001150830">
    <property type="component" value="Unassembled WGS sequence"/>
</dbReference>
<keyword evidence="1" id="KW-0067">ATP-binding</keyword>
<dbReference type="Pfam" id="PF03702">
    <property type="entry name" value="AnmK"/>
    <property type="match status" value="1"/>
</dbReference>
<evidence type="ECO:0000313" key="2">
    <source>
        <dbReference type="EMBL" id="MCY0965079.1"/>
    </source>
</evidence>
<reference evidence="2" key="1">
    <citation type="submission" date="2022-11" db="EMBL/GenBank/DDBJ databases">
        <title>Parathalassolutuus dongxingensis gen. nov., sp. nov., a novel member of family Oceanospirillaceae isolated from a coastal shrimp pond in Guangxi, China.</title>
        <authorList>
            <person name="Chen H."/>
        </authorList>
    </citation>
    <scope>NUCLEOTIDE SEQUENCE</scope>
    <source>
        <strain evidence="2">G-43</strain>
    </source>
</reference>
<protein>
    <recommendedName>
        <fullName evidence="1">Anhydro-N-acetylmuramic acid kinase</fullName>
        <ecNumber evidence="1">2.7.1.170</ecNumber>
    </recommendedName>
    <alternativeName>
        <fullName evidence="1">AnhMurNAc kinase</fullName>
    </alternativeName>
</protein>
<dbReference type="HAMAP" id="MF_01270">
    <property type="entry name" value="AnhMurNAc_kinase"/>
    <property type="match status" value="1"/>
</dbReference>
<comment type="pathway">
    <text evidence="1">Cell wall biogenesis; peptidoglycan recycling.</text>
</comment>
<dbReference type="PANTHER" id="PTHR30605">
    <property type="entry name" value="ANHYDRO-N-ACETYLMURAMIC ACID KINASE"/>
    <property type="match status" value="1"/>
</dbReference>
<dbReference type="GO" id="GO:0016773">
    <property type="term" value="F:phosphotransferase activity, alcohol group as acceptor"/>
    <property type="evidence" value="ECO:0007669"/>
    <property type="project" value="UniProtKB-UniRule"/>
</dbReference>
<keyword evidence="3" id="KW-1185">Reference proteome</keyword>
<dbReference type="GO" id="GO:0009254">
    <property type="term" value="P:peptidoglycan turnover"/>
    <property type="evidence" value="ECO:0007669"/>
    <property type="project" value="UniProtKB-UniRule"/>
</dbReference>
<dbReference type="CDD" id="cd24050">
    <property type="entry name" value="ASKHA_NBD_ANMK"/>
    <property type="match status" value="1"/>
</dbReference>
<dbReference type="InterPro" id="IPR043129">
    <property type="entry name" value="ATPase_NBD"/>
</dbReference>
<name>A0A9X3ISN8_9GAMM</name>
<keyword evidence="1 2" id="KW-0808">Transferase</keyword>
<comment type="caution">
    <text evidence="2">The sequence shown here is derived from an EMBL/GenBank/DDBJ whole genome shotgun (WGS) entry which is preliminary data.</text>
</comment>
<dbReference type="GO" id="GO:0006040">
    <property type="term" value="P:amino sugar metabolic process"/>
    <property type="evidence" value="ECO:0007669"/>
    <property type="project" value="InterPro"/>
</dbReference>
<dbReference type="SUPFAM" id="SSF53067">
    <property type="entry name" value="Actin-like ATPase domain"/>
    <property type="match status" value="1"/>
</dbReference>
<comment type="catalytic activity">
    <reaction evidence="1">
        <text>1,6-anhydro-N-acetyl-beta-muramate + ATP + H2O = N-acetyl-D-muramate 6-phosphate + ADP + H(+)</text>
        <dbReference type="Rhea" id="RHEA:24952"/>
        <dbReference type="ChEBI" id="CHEBI:15377"/>
        <dbReference type="ChEBI" id="CHEBI:15378"/>
        <dbReference type="ChEBI" id="CHEBI:30616"/>
        <dbReference type="ChEBI" id="CHEBI:58690"/>
        <dbReference type="ChEBI" id="CHEBI:58722"/>
        <dbReference type="ChEBI" id="CHEBI:456216"/>
        <dbReference type="EC" id="2.7.1.170"/>
    </reaction>
</comment>
<keyword evidence="1" id="KW-0547">Nucleotide-binding</keyword>
<comment type="function">
    <text evidence="1">Catalyzes the specific phosphorylation of 1,6-anhydro-N-acetylmuramic acid (anhMurNAc) with the simultaneous cleavage of the 1,6-anhydro ring, generating MurNAc-6-P. Is required for the utilization of anhMurNAc either imported from the medium or derived from its own cell wall murein, and thus plays a role in cell wall recycling.</text>
</comment>
<organism evidence="2 3">
    <name type="scientific">Parathalassolituus penaei</name>
    <dbReference type="NCBI Taxonomy" id="2997323"/>
    <lineage>
        <taxon>Bacteria</taxon>
        <taxon>Pseudomonadati</taxon>
        <taxon>Pseudomonadota</taxon>
        <taxon>Gammaproteobacteria</taxon>
        <taxon>Oceanospirillales</taxon>
        <taxon>Oceanospirillaceae</taxon>
        <taxon>Parathalassolituus</taxon>
    </lineage>
</organism>
<proteinExistence type="inferred from homology"/>
<dbReference type="RefSeq" id="WP_283173294.1">
    <property type="nucleotide sequence ID" value="NZ_JAPNOA010000020.1"/>
</dbReference>
<evidence type="ECO:0000313" key="3">
    <source>
        <dbReference type="Proteomes" id="UP001150830"/>
    </source>
</evidence>
<dbReference type="GO" id="GO:0097175">
    <property type="term" value="P:1,6-anhydro-N-acetyl-beta-muramic acid catabolic process"/>
    <property type="evidence" value="ECO:0007669"/>
    <property type="project" value="UniProtKB-UniRule"/>
</dbReference>
<evidence type="ECO:0000256" key="1">
    <source>
        <dbReference type="HAMAP-Rule" id="MF_01270"/>
    </source>
</evidence>
<feature type="binding site" evidence="1">
    <location>
        <begin position="13"/>
        <end position="20"/>
    </location>
    <ligand>
        <name>ATP</name>
        <dbReference type="ChEBI" id="CHEBI:30616"/>
    </ligand>
</feature>